<dbReference type="EMBL" id="SHTN01000007">
    <property type="protein sequence ID" value="TCF84956.1"/>
    <property type="molecule type" value="Genomic_DNA"/>
</dbReference>
<organism evidence="1 2">
    <name type="scientific">Bifidobacterium longum subsp. longum</name>
    <dbReference type="NCBI Taxonomy" id="1679"/>
    <lineage>
        <taxon>Bacteria</taxon>
        <taxon>Bacillati</taxon>
        <taxon>Actinomycetota</taxon>
        <taxon>Actinomycetes</taxon>
        <taxon>Bifidobacteriales</taxon>
        <taxon>Bifidobacteriaceae</taxon>
        <taxon>Bifidobacterium</taxon>
    </lineage>
</organism>
<gene>
    <name evidence="1" type="ORF">MCC10126_0459</name>
</gene>
<name>A0A4R0W7M6_BIFLL</name>
<protein>
    <submittedName>
        <fullName evidence="1">Uncharacterized protein</fullName>
    </submittedName>
</protein>
<proteinExistence type="predicted"/>
<dbReference type="AlphaFoldDB" id="A0A4R0W7M6"/>
<accession>A0A4R0W7M6</accession>
<comment type="caution">
    <text evidence="1">The sequence shown here is derived from an EMBL/GenBank/DDBJ whole genome shotgun (WGS) entry which is preliminary data.</text>
</comment>
<sequence>MKTTYQAVRSTQSMRSEQRFQHRAVSYHQTATPITSNIVEPRSTGKQRDIDIPFYRQRSKLFSSRCPFRRLWHLKRTCTIVETAMLRFVFRDRGGVIVDSRCVRGRVVNYQWRGKPIEHVDGESAQRAVARWFAAMAANQEFAWGLLDSRRYNKYKMRLEAFVEEKLDRAVAGSLTPGTEVIFLARSKREDAPMFEFRWHRDARELRVGKREQIRHYDAELIQKAQNKEIDRAIAVYEQQASDGRETVS</sequence>
<evidence type="ECO:0000313" key="2">
    <source>
        <dbReference type="Proteomes" id="UP000291501"/>
    </source>
</evidence>
<evidence type="ECO:0000313" key="1">
    <source>
        <dbReference type="EMBL" id="TCF84956.1"/>
    </source>
</evidence>
<reference evidence="1 2" key="1">
    <citation type="journal article" date="2018" name="Sci. Rep.">
        <title>Genomic diversity and distribution of Bifidobacterium longum subsp. longum across the human lifespan.</title>
        <authorList>
            <person name="Odamaki T."/>
            <person name="Bottacini F."/>
            <person name="Kato K."/>
            <person name="Mitsuyama E."/>
            <person name="Yoshida K."/>
            <person name="Horigome A."/>
            <person name="Xiao J.Z."/>
            <person name="van Sinderen D."/>
        </authorList>
    </citation>
    <scope>NUCLEOTIDE SEQUENCE [LARGE SCALE GENOMIC DNA]</scope>
    <source>
        <strain evidence="1 2">MCC10126</strain>
    </source>
</reference>
<dbReference type="Proteomes" id="UP000291501">
    <property type="component" value="Unassembled WGS sequence"/>
</dbReference>